<name>A0ABV3D807_9ACTN</name>
<dbReference type="InterPro" id="IPR007995">
    <property type="entry name" value="DUF742"/>
</dbReference>
<dbReference type="Pfam" id="PF05331">
    <property type="entry name" value="DUF742"/>
    <property type="match status" value="1"/>
</dbReference>
<evidence type="ECO:0000313" key="3">
    <source>
        <dbReference type="Proteomes" id="UP001551482"/>
    </source>
</evidence>
<organism evidence="2 3">
    <name type="scientific">Streptodolium elevatio</name>
    <dbReference type="NCBI Taxonomy" id="3157996"/>
    <lineage>
        <taxon>Bacteria</taxon>
        <taxon>Bacillati</taxon>
        <taxon>Actinomycetota</taxon>
        <taxon>Actinomycetes</taxon>
        <taxon>Kitasatosporales</taxon>
        <taxon>Streptomycetaceae</taxon>
        <taxon>Streptodolium</taxon>
    </lineage>
</organism>
<dbReference type="RefSeq" id="WP_358346823.1">
    <property type="nucleotide sequence ID" value="NZ_JBEZFP010000001.1"/>
</dbReference>
<dbReference type="EMBL" id="JBEZFP010000001">
    <property type="protein sequence ID" value="MEU8131883.1"/>
    <property type="molecule type" value="Genomic_DNA"/>
</dbReference>
<protein>
    <submittedName>
        <fullName evidence="2">DUF742 domain-containing protein</fullName>
    </submittedName>
</protein>
<reference evidence="2 3" key="1">
    <citation type="submission" date="2024-06" db="EMBL/GenBank/DDBJ databases">
        <title>The Natural Products Discovery Center: Release of the First 8490 Sequenced Strains for Exploring Actinobacteria Biosynthetic Diversity.</title>
        <authorList>
            <person name="Kalkreuter E."/>
            <person name="Kautsar S.A."/>
            <person name="Yang D."/>
            <person name="Bader C.D."/>
            <person name="Teijaro C.N."/>
            <person name="Fluegel L."/>
            <person name="Davis C.M."/>
            <person name="Simpson J.R."/>
            <person name="Lauterbach L."/>
            <person name="Steele A.D."/>
            <person name="Gui C."/>
            <person name="Meng S."/>
            <person name="Li G."/>
            <person name="Viehrig K."/>
            <person name="Ye F."/>
            <person name="Su P."/>
            <person name="Kiefer A.F."/>
            <person name="Nichols A."/>
            <person name="Cepeda A.J."/>
            <person name="Yan W."/>
            <person name="Fan B."/>
            <person name="Jiang Y."/>
            <person name="Adhikari A."/>
            <person name="Zheng C.-J."/>
            <person name="Schuster L."/>
            <person name="Cowan T.M."/>
            <person name="Smanski M.J."/>
            <person name="Chevrette M.G."/>
            <person name="De Carvalho L.P.S."/>
            <person name="Shen B."/>
        </authorList>
    </citation>
    <scope>NUCLEOTIDE SEQUENCE [LARGE SCALE GENOMIC DNA]</scope>
    <source>
        <strain evidence="2 3">NPDC048946</strain>
    </source>
</reference>
<proteinExistence type="predicted"/>
<evidence type="ECO:0000256" key="1">
    <source>
        <dbReference type="SAM" id="MobiDB-lite"/>
    </source>
</evidence>
<dbReference type="PANTHER" id="PTHR36221:SF1">
    <property type="entry name" value="DUF742 DOMAIN-CONTAINING PROTEIN"/>
    <property type="match status" value="1"/>
</dbReference>
<dbReference type="PANTHER" id="PTHR36221">
    <property type="entry name" value="DUF742 DOMAIN-CONTAINING PROTEIN"/>
    <property type="match status" value="1"/>
</dbReference>
<gene>
    <name evidence="2" type="ORF">AB0C36_00065</name>
</gene>
<comment type="caution">
    <text evidence="2">The sequence shown here is derived from an EMBL/GenBank/DDBJ whole genome shotgun (WGS) entry which is preliminary data.</text>
</comment>
<accession>A0ABV3D807</accession>
<keyword evidence="3" id="KW-1185">Reference proteome</keyword>
<feature type="region of interest" description="Disordered" evidence="1">
    <location>
        <begin position="1"/>
        <end position="30"/>
    </location>
</feature>
<dbReference type="Proteomes" id="UP001551482">
    <property type="component" value="Unassembled WGS sequence"/>
</dbReference>
<evidence type="ECO:0000313" key="2">
    <source>
        <dbReference type="EMBL" id="MEU8131883.1"/>
    </source>
</evidence>
<sequence length="137" mass="14366">MRRRRPGPAGDPQAPGPDGGAPGGRGKGLVRPYVVTDGRAHPSRNTFDLVTLVIATADRPLSGLTPEKRRLVELCRPGSLSVAEVAGHLGLPVSVTKVLLADLVDAGHILTRAPIPAAELPEAQLLQEVLDGLRARL</sequence>
<feature type="compositionally biased region" description="Gly residues" evidence="1">
    <location>
        <begin position="17"/>
        <end position="27"/>
    </location>
</feature>